<protein>
    <submittedName>
        <fullName evidence="3">Molecular chaperone DnaK</fullName>
    </submittedName>
</protein>
<gene>
    <name evidence="3" type="ORF">GCM10011487_35790</name>
</gene>
<dbReference type="Proteomes" id="UP000445000">
    <property type="component" value="Unassembled WGS sequence"/>
</dbReference>
<dbReference type="InterPro" id="IPR043129">
    <property type="entry name" value="ATPase_NBD"/>
</dbReference>
<keyword evidence="4" id="KW-1185">Reference proteome</keyword>
<dbReference type="PANTHER" id="PTHR42749">
    <property type="entry name" value="CELL SHAPE-DETERMINING PROTEIN MREB"/>
    <property type="match status" value="1"/>
</dbReference>
<keyword evidence="2" id="KW-0067">ATP-binding</keyword>
<dbReference type="GO" id="GO:0005524">
    <property type="term" value="F:ATP binding"/>
    <property type="evidence" value="ECO:0007669"/>
    <property type="project" value="UniProtKB-KW"/>
</dbReference>
<accession>A0A829YEA2</accession>
<sequence>MQPISIGVDFGTSNTVIAVVGADLGSTVLKVPSRVGEGTALPSILCFRPAEPNPRERPISSAGADAIADYISRTGPARLVQSMKSFLGSRAFVDTKVFTHTYTLESLIGTLLQHLYDATGARELLTQAPLVIGRPIEFAGASPDDELAQTRLKAAFAFAGREADRIGTEPEAAAYAFASRAKGRHLVLVADLGGGTSDFSIVEVNAEGAQPKLTPLAQTGIGIAGDRFDYQIVYNAVCPALGMGSQFQPETKKLPIPLWIYANFASWHQLSMMNNRQTLRHITDILRTAVDQEAFEGLVHVIRNEEGFTLFQAVSRVKQTLTTQDTAKLNFKAGPIEIDRMVARAEFEQWIADDLSRIEATADEAVRTAGVNPANLTRVFMTGGTALVPAVRELFAKKFGADKLVGGDEFSSVAQGLALMGVPR</sequence>
<dbReference type="AlphaFoldDB" id="A0A829YEA2"/>
<evidence type="ECO:0000256" key="2">
    <source>
        <dbReference type="ARBA" id="ARBA00022840"/>
    </source>
</evidence>
<dbReference type="EMBL" id="BLJN01000003">
    <property type="protein sequence ID" value="GFE81579.1"/>
    <property type="molecule type" value="Genomic_DNA"/>
</dbReference>
<dbReference type="PANTHER" id="PTHR42749:SF1">
    <property type="entry name" value="CELL SHAPE-DETERMINING PROTEIN MREB"/>
    <property type="match status" value="1"/>
</dbReference>
<keyword evidence="1" id="KW-0547">Nucleotide-binding</keyword>
<dbReference type="SUPFAM" id="SSF53067">
    <property type="entry name" value="Actin-like ATPase domain"/>
    <property type="match status" value="2"/>
</dbReference>
<organism evidence="3 4">
    <name type="scientific">Steroidobacter agaridevorans</name>
    <dbReference type="NCBI Taxonomy" id="2695856"/>
    <lineage>
        <taxon>Bacteria</taxon>
        <taxon>Pseudomonadati</taxon>
        <taxon>Pseudomonadota</taxon>
        <taxon>Gammaproteobacteria</taxon>
        <taxon>Steroidobacterales</taxon>
        <taxon>Steroidobacteraceae</taxon>
        <taxon>Steroidobacter</taxon>
    </lineage>
</organism>
<reference evidence="4" key="1">
    <citation type="submission" date="2020-01" db="EMBL/GenBank/DDBJ databases">
        <title>'Steroidobacter agaridevorans' sp. nov., agar-degrading bacteria isolated from rhizosphere soils.</title>
        <authorList>
            <person name="Ikenaga M."/>
            <person name="Kataoka M."/>
            <person name="Murouchi A."/>
            <person name="Katsuragi S."/>
            <person name="Sakai M."/>
        </authorList>
    </citation>
    <scope>NUCLEOTIDE SEQUENCE [LARGE SCALE GENOMIC DNA]</scope>
    <source>
        <strain evidence="4">YU21-B</strain>
    </source>
</reference>
<proteinExistence type="predicted"/>
<evidence type="ECO:0000313" key="3">
    <source>
        <dbReference type="EMBL" id="GFE81579.1"/>
    </source>
</evidence>
<dbReference type="GO" id="GO:0140662">
    <property type="term" value="F:ATP-dependent protein folding chaperone"/>
    <property type="evidence" value="ECO:0007669"/>
    <property type="project" value="InterPro"/>
</dbReference>
<evidence type="ECO:0000313" key="4">
    <source>
        <dbReference type="Proteomes" id="UP000445000"/>
    </source>
</evidence>
<dbReference type="RefSeq" id="WP_161813208.1">
    <property type="nucleotide sequence ID" value="NZ_BLJN01000003.1"/>
</dbReference>
<comment type="caution">
    <text evidence="3">The sequence shown here is derived from an EMBL/GenBank/DDBJ whole genome shotgun (WGS) entry which is preliminary data.</text>
</comment>
<dbReference type="InterPro" id="IPR013126">
    <property type="entry name" value="Hsp_70_fam"/>
</dbReference>
<dbReference type="Gene3D" id="3.30.420.40">
    <property type="match status" value="2"/>
</dbReference>
<evidence type="ECO:0000256" key="1">
    <source>
        <dbReference type="ARBA" id="ARBA00022741"/>
    </source>
</evidence>
<dbReference type="Gene3D" id="3.90.640.10">
    <property type="entry name" value="Actin, Chain A, domain 4"/>
    <property type="match status" value="1"/>
</dbReference>
<name>A0A829YEA2_9GAMM</name>
<dbReference type="Pfam" id="PF00012">
    <property type="entry name" value="HSP70"/>
    <property type="match status" value="2"/>
</dbReference>